<name>A0A7L4GZH8_PODST</name>
<dbReference type="SUPFAM" id="SSF50978">
    <property type="entry name" value="WD40 repeat-like"/>
    <property type="match status" value="2"/>
</dbReference>
<dbReference type="GO" id="GO:0019905">
    <property type="term" value="F:syntaxin binding"/>
    <property type="evidence" value="ECO:0007669"/>
    <property type="project" value="TreeGrafter"/>
</dbReference>
<dbReference type="GO" id="GO:0005886">
    <property type="term" value="C:plasma membrane"/>
    <property type="evidence" value="ECO:0007669"/>
    <property type="project" value="UniProtKB-SubCell"/>
</dbReference>
<dbReference type="PROSITE" id="PS50892">
    <property type="entry name" value="V_SNARE"/>
    <property type="match status" value="1"/>
</dbReference>
<feature type="non-terminal residue" evidence="17">
    <location>
        <position position="1050"/>
    </location>
</feature>
<dbReference type="FunFam" id="1.20.5.110:FF:000001">
    <property type="entry name" value="syntaxin-binding protein 5 isoform X1"/>
    <property type="match status" value="1"/>
</dbReference>
<evidence type="ECO:0000256" key="6">
    <source>
        <dbReference type="ARBA" id="ARBA00022483"/>
    </source>
</evidence>
<dbReference type="Gene3D" id="1.20.5.110">
    <property type="match status" value="1"/>
</dbReference>
<dbReference type="GO" id="GO:0005096">
    <property type="term" value="F:GTPase activator activity"/>
    <property type="evidence" value="ECO:0007669"/>
    <property type="project" value="TreeGrafter"/>
</dbReference>
<evidence type="ECO:0000313" key="18">
    <source>
        <dbReference type="Proteomes" id="UP000584326"/>
    </source>
</evidence>
<keyword evidence="6" id="KW-0268">Exocytosis</keyword>
<keyword evidence="9" id="KW-0677">Repeat</keyword>
<dbReference type="EMBL" id="VZTK01019515">
    <property type="protein sequence ID" value="NXX18668.1"/>
    <property type="molecule type" value="Genomic_DNA"/>
</dbReference>
<dbReference type="PANTHER" id="PTHR10241">
    <property type="entry name" value="LETHAL 2 GIANT LARVAE PROTEIN"/>
    <property type="match status" value="1"/>
</dbReference>
<keyword evidence="7" id="KW-0963">Cytoplasm</keyword>
<dbReference type="SUPFAM" id="SSF58038">
    <property type="entry name" value="SNARE fusion complex"/>
    <property type="match status" value="1"/>
</dbReference>
<proteinExistence type="inferred from homology"/>
<dbReference type="GO" id="GO:0031201">
    <property type="term" value="C:SNARE complex"/>
    <property type="evidence" value="ECO:0007669"/>
    <property type="project" value="TreeGrafter"/>
</dbReference>
<evidence type="ECO:0000256" key="3">
    <source>
        <dbReference type="ARBA" id="ARBA00008070"/>
    </source>
</evidence>
<feature type="repeat" description="WD" evidence="14">
    <location>
        <begin position="150"/>
        <end position="191"/>
    </location>
</feature>
<dbReference type="PROSITE" id="PS50082">
    <property type="entry name" value="WD_REPEATS_2"/>
    <property type="match status" value="1"/>
</dbReference>
<keyword evidence="8 14" id="KW-0853">WD repeat</keyword>
<evidence type="ECO:0000256" key="4">
    <source>
        <dbReference type="ARBA" id="ARBA00022448"/>
    </source>
</evidence>
<evidence type="ECO:0000256" key="5">
    <source>
        <dbReference type="ARBA" id="ARBA00022475"/>
    </source>
</evidence>
<dbReference type="FunFam" id="2.130.10.10:FF:000521">
    <property type="entry name" value="syntaxin-binding protein 5-like isoform X1"/>
    <property type="match status" value="1"/>
</dbReference>
<reference evidence="17 18" key="1">
    <citation type="submission" date="2020-02" db="EMBL/GenBank/DDBJ databases">
        <title>Bird 10,000 Genomes (B10K) Project - Family phase.</title>
        <authorList>
            <person name="Zhang G."/>
        </authorList>
    </citation>
    <scope>NUCLEOTIDE SEQUENCE [LARGE SCALE GENOMIC DNA]</scope>
    <source>
        <strain evidence="17">B10K-DU-001-40</strain>
        <tissue evidence="17">Muscle</tissue>
    </source>
</reference>
<dbReference type="InterPro" id="IPR036322">
    <property type="entry name" value="WD40_repeat_dom_sf"/>
</dbReference>
<keyword evidence="11 15" id="KW-0175">Coiled coil</keyword>
<dbReference type="InterPro" id="IPR013577">
    <property type="entry name" value="LLGL2"/>
</dbReference>
<dbReference type="CDD" id="cd15893">
    <property type="entry name" value="R-SNARE_STXBP5"/>
    <property type="match status" value="1"/>
</dbReference>
<dbReference type="SMART" id="SM00320">
    <property type="entry name" value="WD40"/>
    <property type="match status" value="5"/>
</dbReference>
<comment type="similarity">
    <text evidence="3">Belongs to the WD repeat L(2)GL family.</text>
</comment>
<dbReference type="OrthoDB" id="19944at2759"/>
<dbReference type="InterPro" id="IPR000664">
    <property type="entry name" value="Lethal2_giant"/>
</dbReference>
<organism evidence="17 18">
    <name type="scientific">Podargus strigoides</name>
    <name type="common">Tawny frogmouth</name>
    <name type="synonym">Caprimulgus strigoides</name>
    <dbReference type="NCBI Taxonomy" id="8905"/>
    <lineage>
        <taxon>Eukaryota</taxon>
        <taxon>Metazoa</taxon>
        <taxon>Chordata</taxon>
        <taxon>Craniata</taxon>
        <taxon>Vertebrata</taxon>
        <taxon>Euteleostomi</taxon>
        <taxon>Archelosauria</taxon>
        <taxon>Archosauria</taxon>
        <taxon>Dinosauria</taxon>
        <taxon>Saurischia</taxon>
        <taxon>Theropoda</taxon>
        <taxon>Coelurosauria</taxon>
        <taxon>Aves</taxon>
        <taxon>Neognathae</taxon>
        <taxon>Neoaves</taxon>
        <taxon>Strisores</taxon>
        <taxon>Caprimulgiformes</taxon>
        <taxon>Podargidae</taxon>
        <taxon>Podargus</taxon>
    </lineage>
</organism>
<dbReference type="Pfam" id="PF08366">
    <property type="entry name" value="LLGL"/>
    <property type="match status" value="1"/>
</dbReference>
<evidence type="ECO:0000256" key="8">
    <source>
        <dbReference type="ARBA" id="ARBA00022574"/>
    </source>
</evidence>
<sequence>LGRPGVDCYCQHESAAAVLQLQFLINEGALVSASADDALHLWNLRQKRPAILHSLKFNRERITYCHLPFQSKWLYVGTERGNTHIVNIESFILSGYVIMWNKAIELSTKTHPGPVVHLSDSPRDEGKLLIGYENGTVVFWDLRSKRADLRAYYDEAIHSVAWHHEGKQFMCSHSDGSLTLWNLKSPNRPFQTTIPHGKIQRDGKKPESCKPILKVEYKTCKNSEPFVIFSGGLSYDKACRRPSLTIMHGKAITVLEMDHPIVDFLTLCETPYPNEFQEPYAVVVLLEKDLIVVDLTQSNFPIFENPYPIDIHESPVTCTEYFADCPPDLIPVLYSVGAKHKKQGYSNKEWPISGGAWNLGAQTYPEIIITGHADGSVKFWDASAITLQMLYKLKTSKVFEKQKPGEGKATAEIVEEDPFAVQMMYWCPESRIFCVAGVSAYVVVYRFSKHEVNTEIASLEVRLQYEVEDIITPEPEIIPPFPDASSQLPSLKSLSGSTNTVACEGTMKDSIPCLSVKARAVRMPPGYQAELVIQLVWVDGEPPQQITSLAVNSAYGLVAFGNCNGLAVVDFMQKTVLLSMGTLDLYGSSDPYQRQPRSPRKSKQFAADNFCMRGLSNFYPDLTKRIRTSYQSLTELSDSPVSLELERCKSPTSVKGSRKLSLPTDLKTDLENRENSFSRSRSSSVSSIDRDSKEAITALYFMESFARKSDSAASPCLWVGTGLGMVLILSLNLPAGDDSRHSEPVLVSPSGTVLTLKGAVLTLACLDCVGTLTHPPYEVWRDPHGAEDGERTRKRKLVMHSPSSSQDMGDHQFAVICSEKQAKVFSLPSQTCLYVHNITETSFLLRADVVALCNSVCLACFCANGHIMTLSLPSLRPLLDVNYLPVTDMRIARTFCFTNEGQALYLSSPTEIQRLTYSQEMCDSLQDMLGDLFTPVETPEAQNRGFLKGLFGGSGQAFDREELFGEATAGKASRSLAQHIPGSGGIEGVRGAAGGVIGDLTRARIALDERGQKLGELDERTASMMASAEAFSKHAHEVMLKYKDKKWYQF</sequence>
<dbReference type="Gene3D" id="2.130.10.10">
    <property type="entry name" value="YVTN repeat-like/Quinoprotein amine dehydrogenase"/>
    <property type="match status" value="2"/>
</dbReference>
<dbReference type="InterPro" id="IPR001680">
    <property type="entry name" value="WD40_rpt"/>
</dbReference>
<keyword evidence="10" id="KW-0653">Protein transport</keyword>
<dbReference type="GO" id="GO:0045159">
    <property type="term" value="F:myosin II binding"/>
    <property type="evidence" value="ECO:0007669"/>
    <property type="project" value="TreeGrafter"/>
</dbReference>
<dbReference type="InterPro" id="IPR042855">
    <property type="entry name" value="V_SNARE_CC"/>
</dbReference>
<protein>
    <recommendedName>
        <fullName evidence="13">Syntaxin-binding protein 5-like</fullName>
    </recommendedName>
</protein>
<evidence type="ECO:0000259" key="16">
    <source>
        <dbReference type="PROSITE" id="PS50892"/>
    </source>
</evidence>
<evidence type="ECO:0000313" key="17">
    <source>
        <dbReference type="EMBL" id="NXX18668.1"/>
    </source>
</evidence>
<keyword evidence="4" id="KW-0813">Transport</keyword>
<evidence type="ECO:0000256" key="13">
    <source>
        <dbReference type="ARBA" id="ARBA00067543"/>
    </source>
</evidence>
<dbReference type="Proteomes" id="UP000584326">
    <property type="component" value="Unassembled WGS sequence"/>
</dbReference>
<dbReference type="PANTHER" id="PTHR10241:SF19">
    <property type="entry name" value="SYNTAXIN-BINDING PROTEIN 5-LIKE"/>
    <property type="match status" value="1"/>
</dbReference>
<dbReference type="GO" id="GO:0015031">
    <property type="term" value="P:protein transport"/>
    <property type="evidence" value="ECO:0007669"/>
    <property type="project" value="UniProtKB-KW"/>
</dbReference>
<dbReference type="Pfam" id="PF00400">
    <property type="entry name" value="WD40"/>
    <property type="match status" value="1"/>
</dbReference>
<evidence type="ECO:0000256" key="10">
    <source>
        <dbReference type="ARBA" id="ARBA00022927"/>
    </source>
</evidence>
<evidence type="ECO:0000256" key="15">
    <source>
        <dbReference type="PROSITE-ProRule" id="PRU00290"/>
    </source>
</evidence>
<dbReference type="AlphaFoldDB" id="A0A7L4GZH8"/>
<dbReference type="InterPro" id="IPR015943">
    <property type="entry name" value="WD40/YVTN_repeat-like_dom_sf"/>
</dbReference>
<dbReference type="PRINTS" id="PR00962">
    <property type="entry name" value="LETHAL2GIANT"/>
</dbReference>
<keyword evidence="12" id="KW-0472">Membrane</keyword>
<dbReference type="PROSITE" id="PS00678">
    <property type="entry name" value="WD_REPEATS_1"/>
    <property type="match status" value="1"/>
</dbReference>
<dbReference type="InterPro" id="IPR019775">
    <property type="entry name" value="WD40_repeat_CS"/>
</dbReference>
<accession>A0A7L4GZH8</accession>
<evidence type="ECO:0000256" key="11">
    <source>
        <dbReference type="ARBA" id="ARBA00023054"/>
    </source>
</evidence>
<evidence type="ECO:0000256" key="1">
    <source>
        <dbReference type="ARBA" id="ARBA00004202"/>
    </source>
</evidence>
<gene>
    <name evidence="17" type="primary">Stxbp5l</name>
    <name evidence="17" type="ORF">PODSTR_R02622</name>
</gene>
<evidence type="ECO:0000256" key="9">
    <source>
        <dbReference type="ARBA" id="ARBA00022737"/>
    </source>
</evidence>
<feature type="non-terminal residue" evidence="17">
    <location>
        <position position="1"/>
    </location>
</feature>
<comment type="subcellular location">
    <subcellularLocation>
        <location evidence="1">Cell membrane</location>
        <topology evidence="1">Peripheral membrane protein</topology>
    </subcellularLocation>
    <subcellularLocation>
        <location evidence="2">Cytoplasm</location>
    </subcellularLocation>
</comment>
<feature type="domain" description="V-SNARE coiled-coil homology" evidence="16">
    <location>
        <begin position="985"/>
        <end position="1045"/>
    </location>
</feature>
<evidence type="ECO:0000256" key="2">
    <source>
        <dbReference type="ARBA" id="ARBA00004496"/>
    </source>
</evidence>
<dbReference type="GO" id="GO:0006893">
    <property type="term" value="P:Golgi to plasma membrane transport"/>
    <property type="evidence" value="ECO:0007669"/>
    <property type="project" value="TreeGrafter"/>
</dbReference>
<keyword evidence="18" id="KW-1185">Reference proteome</keyword>
<evidence type="ECO:0000256" key="14">
    <source>
        <dbReference type="PROSITE-ProRule" id="PRU00221"/>
    </source>
</evidence>
<keyword evidence="5" id="KW-1003">Cell membrane</keyword>
<comment type="caution">
    <text evidence="17">The sequence shown here is derived from an EMBL/GenBank/DDBJ whole genome shotgun (WGS) entry which is preliminary data.</text>
</comment>
<evidence type="ECO:0000256" key="7">
    <source>
        <dbReference type="ARBA" id="ARBA00022490"/>
    </source>
</evidence>
<evidence type="ECO:0000256" key="12">
    <source>
        <dbReference type="ARBA" id="ARBA00023136"/>
    </source>
</evidence>
<dbReference type="GO" id="GO:0006887">
    <property type="term" value="P:exocytosis"/>
    <property type="evidence" value="ECO:0007669"/>
    <property type="project" value="UniProtKB-KW"/>
</dbReference>